<evidence type="ECO:0000313" key="9">
    <source>
        <dbReference type="Proteomes" id="UP000467249"/>
    </source>
</evidence>
<keyword evidence="7" id="KW-0472">Membrane</keyword>
<name>A0A6N4W8H8_9MYCO</name>
<dbReference type="GO" id="GO:0035375">
    <property type="term" value="F:zymogen binding"/>
    <property type="evidence" value="ECO:0007669"/>
    <property type="project" value="UniProtKB-ARBA"/>
</dbReference>
<gene>
    <name evidence="8" type="ORF">MANY_36370</name>
</gene>
<dbReference type="FunFam" id="3.40.50.1820:FF:000086">
    <property type="entry name" value="Diacylglycerol acyltransferase/mycolyltransferase Ag85C"/>
    <property type="match status" value="1"/>
</dbReference>
<comment type="similarity">
    <text evidence="2">Belongs to the mycobacterial A85 antigen family.</text>
</comment>
<keyword evidence="3" id="KW-0964">Secreted</keyword>
<dbReference type="GO" id="GO:0016747">
    <property type="term" value="F:acyltransferase activity, transferring groups other than amino-acyl groups"/>
    <property type="evidence" value="ECO:0007669"/>
    <property type="project" value="TreeGrafter"/>
</dbReference>
<dbReference type="PANTHER" id="PTHR48098:SF1">
    <property type="entry name" value="DIACYLGLYCEROL ACYLTRANSFERASE_MYCOLYLTRANSFERASE AG85A"/>
    <property type="match status" value="1"/>
</dbReference>
<sequence>MRHTHAVERMTEQPMLRAVSGPGVRARRHRLVAMVAAVLMMSGLTATSVGAPRAAAFSRDGLPVEYLDVYSPSMGRNIRVQFQNGAATAPPAPNAPAAPSAPTKAVYLLDGLRAQDDYSGWDINTAAFEWFYGSGVSVVMPVGGQSSFYSDWYSPSSFNKQPYTYKWETFLTAELPEFLAATKQVSRTGNGVVGLSMSGGAALILAAYHPQQFSYAASLSGFLNPSSVLMQQAIRVAMLDAGGYNVDNMWGAPWDPAWKRNDPVKQAAVLARNGTRLWIYCAPGGQTDLDQGADPGLALSANSLESMAIKSNKDFQAAYVAAGGANATFNFPPSGNHSWPYWGAQLTALKPDLISTINR</sequence>
<proteinExistence type="inferred from homology"/>
<reference evidence="8 9" key="1">
    <citation type="journal article" date="2019" name="Emerg. Microbes Infect.">
        <title>Comprehensive subspecies identification of 175 nontuberculous mycobacteria species based on 7547 genomic profiles.</title>
        <authorList>
            <person name="Matsumoto Y."/>
            <person name="Kinjo T."/>
            <person name="Motooka D."/>
            <person name="Nabeya D."/>
            <person name="Jung N."/>
            <person name="Uechi K."/>
            <person name="Horii T."/>
            <person name="Iida T."/>
            <person name="Fujita J."/>
            <person name="Nakamura S."/>
        </authorList>
    </citation>
    <scope>NUCLEOTIDE SEQUENCE [LARGE SCALE GENOMIC DNA]</scope>
    <source>
        <strain evidence="8 9">JCM 30275</strain>
    </source>
</reference>
<evidence type="ECO:0000256" key="5">
    <source>
        <dbReference type="ARBA" id="ARBA00022729"/>
    </source>
</evidence>
<evidence type="ECO:0000256" key="3">
    <source>
        <dbReference type="ARBA" id="ARBA00022525"/>
    </source>
</evidence>
<dbReference type="SUPFAM" id="SSF53474">
    <property type="entry name" value="alpha/beta-Hydrolases"/>
    <property type="match status" value="1"/>
</dbReference>
<keyword evidence="9" id="KW-1185">Reference proteome</keyword>
<evidence type="ECO:0000256" key="4">
    <source>
        <dbReference type="ARBA" id="ARBA00022679"/>
    </source>
</evidence>
<dbReference type="InterPro" id="IPR029058">
    <property type="entry name" value="AB_hydrolase_fold"/>
</dbReference>
<dbReference type="GO" id="GO:0005576">
    <property type="term" value="C:extracellular region"/>
    <property type="evidence" value="ECO:0007669"/>
    <property type="project" value="UniProtKB-SubCell"/>
</dbReference>
<dbReference type="AlphaFoldDB" id="A0A6N4W8H8"/>
<accession>A0A6N4W8H8</accession>
<keyword evidence="7" id="KW-1133">Transmembrane helix</keyword>
<dbReference type="InterPro" id="IPR000801">
    <property type="entry name" value="Esterase-like"/>
</dbReference>
<dbReference type="Proteomes" id="UP000467249">
    <property type="component" value="Chromosome"/>
</dbReference>
<dbReference type="InterPro" id="IPR050583">
    <property type="entry name" value="Mycobacterial_A85_antigen"/>
</dbReference>
<comment type="subcellular location">
    <subcellularLocation>
        <location evidence="1">Secreted</location>
    </subcellularLocation>
</comment>
<dbReference type="Gene3D" id="3.40.50.1820">
    <property type="entry name" value="alpha/beta hydrolase"/>
    <property type="match status" value="1"/>
</dbReference>
<evidence type="ECO:0000256" key="1">
    <source>
        <dbReference type="ARBA" id="ARBA00004613"/>
    </source>
</evidence>
<evidence type="ECO:0000313" key="8">
    <source>
        <dbReference type="EMBL" id="BBZ78300.1"/>
    </source>
</evidence>
<evidence type="ECO:0000256" key="6">
    <source>
        <dbReference type="ARBA" id="ARBA00023315"/>
    </source>
</evidence>
<evidence type="ECO:0008006" key="10">
    <source>
        <dbReference type="Google" id="ProtNLM"/>
    </source>
</evidence>
<dbReference type="Pfam" id="PF00756">
    <property type="entry name" value="Esterase"/>
    <property type="match status" value="1"/>
</dbReference>
<organism evidence="8 9">
    <name type="scientific">Mycolicibacterium anyangense</name>
    <dbReference type="NCBI Taxonomy" id="1431246"/>
    <lineage>
        <taxon>Bacteria</taxon>
        <taxon>Bacillati</taxon>
        <taxon>Actinomycetota</taxon>
        <taxon>Actinomycetes</taxon>
        <taxon>Mycobacteriales</taxon>
        <taxon>Mycobacteriaceae</taxon>
        <taxon>Mycolicibacterium</taxon>
    </lineage>
</organism>
<feature type="transmembrane region" description="Helical" evidence="7">
    <location>
        <begin position="31"/>
        <end position="51"/>
    </location>
</feature>
<dbReference type="EMBL" id="AP022620">
    <property type="protein sequence ID" value="BBZ78300.1"/>
    <property type="molecule type" value="Genomic_DNA"/>
</dbReference>
<dbReference type="PANTHER" id="PTHR48098">
    <property type="entry name" value="ENTEROCHELIN ESTERASE-RELATED"/>
    <property type="match status" value="1"/>
</dbReference>
<keyword evidence="5" id="KW-0732">Signal</keyword>
<evidence type="ECO:0000256" key="2">
    <source>
        <dbReference type="ARBA" id="ARBA00005874"/>
    </source>
</evidence>
<keyword evidence="6" id="KW-0012">Acyltransferase</keyword>
<dbReference type="KEGG" id="many:MANY_36370"/>
<protein>
    <recommendedName>
        <fullName evidence="10">Diacylglycerol acyltransferase/mycolyltransferase Ag85A</fullName>
    </recommendedName>
</protein>
<keyword evidence="7" id="KW-0812">Transmembrane</keyword>
<evidence type="ECO:0000256" key="7">
    <source>
        <dbReference type="SAM" id="Phobius"/>
    </source>
</evidence>
<keyword evidence="4" id="KW-0808">Transferase</keyword>